<dbReference type="EMBL" id="CP095046">
    <property type="protein sequence ID" value="UOQ72166.1"/>
    <property type="molecule type" value="Genomic_DNA"/>
</dbReference>
<feature type="compositionally biased region" description="Polar residues" evidence="6">
    <location>
        <begin position="207"/>
        <end position="218"/>
    </location>
</feature>
<reference evidence="9" key="1">
    <citation type="submission" date="2022-04" db="EMBL/GenBank/DDBJ databases">
        <title>Hymenobacter sp. isolated from the air.</title>
        <authorList>
            <person name="Won M."/>
            <person name="Lee C.-M."/>
            <person name="Woen H.-Y."/>
            <person name="Kwon S.-W."/>
        </authorList>
    </citation>
    <scope>NUCLEOTIDE SEQUENCE</scope>
    <source>
        <strain evidence="9">5116S-3</strain>
    </source>
</reference>
<dbReference type="GO" id="GO:0005840">
    <property type="term" value="C:ribosome"/>
    <property type="evidence" value="ECO:0007669"/>
    <property type="project" value="InterPro"/>
</dbReference>
<dbReference type="GO" id="GO:0042274">
    <property type="term" value="P:ribosomal small subunit biogenesis"/>
    <property type="evidence" value="ECO:0007669"/>
    <property type="project" value="UniProtKB-UniRule"/>
</dbReference>
<comment type="subunit">
    <text evidence="5">Binds ribosomal protein uS19.</text>
</comment>
<evidence type="ECO:0000256" key="5">
    <source>
        <dbReference type="HAMAP-Rule" id="MF_00014"/>
    </source>
</evidence>
<feature type="domain" description="Ribosome maturation factor RimM PRC barrel" evidence="8">
    <location>
        <begin position="106"/>
        <end position="172"/>
    </location>
</feature>
<dbReference type="HAMAP" id="MF_00014">
    <property type="entry name" value="Ribosome_mat_RimM"/>
    <property type="match status" value="1"/>
</dbReference>
<comment type="subcellular location">
    <subcellularLocation>
        <location evidence="5">Cytoplasm</location>
    </subcellularLocation>
</comment>
<keyword evidence="3 5" id="KW-0698">rRNA processing</keyword>
<keyword evidence="1 5" id="KW-0963">Cytoplasm</keyword>
<gene>
    <name evidence="5 9" type="primary">rimM</name>
    <name evidence="9" type="ORF">MUN79_26990</name>
</gene>
<evidence type="ECO:0000259" key="8">
    <source>
        <dbReference type="Pfam" id="PF24986"/>
    </source>
</evidence>
<dbReference type="SUPFAM" id="SSF50346">
    <property type="entry name" value="PRC-barrel domain"/>
    <property type="match status" value="1"/>
</dbReference>
<protein>
    <recommendedName>
        <fullName evidence="5">Ribosome maturation factor RimM</fullName>
    </recommendedName>
</protein>
<dbReference type="InterPro" id="IPR056792">
    <property type="entry name" value="PRC_RimM"/>
</dbReference>
<comment type="function">
    <text evidence="5">An accessory protein needed during the final step in the assembly of 30S ribosomal subunit, possibly for assembly of the head region. Essential for efficient processing of 16S rRNA. May be needed both before and after RbfA during the maturation of 16S rRNA. It has affinity for free ribosomal 30S subunits but not for 70S ribosomes.</text>
</comment>
<evidence type="ECO:0000256" key="3">
    <source>
        <dbReference type="ARBA" id="ARBA00022552"/>
    </source>
</evidence>
<feature type="compositionally biased region" description="Basic residues" evidence="6">
    <location>
        <begin position="195"/>
        <end position="204"/>
    </location>
</feature>
<proteinExistence type="inferred from homology"/>
<evidence type="ECO:0000256" key="2">
    <source>
        <dbReference type="ARBA" id="ARBA00022517"/>
    </source>
</evidence>
<dbReference type="RefSeq" id="WP_244675561.1">
    <property type="nucleotide sequence ID" value="NZ_CP095046.1"/>
</dbReference>
<dbReference type="KEGG" id="hcu:MUN79_26990"/>
<evidence type="ECO:0000313" key="10">
    <source>
        <dbReference type="Proteomes" id="UP000831796"/>
    </source>
</evidence>
<dbReference type="Gene3D" id="2.30.30.240">
    <property type="entry name" value="PRC-barrel domain"/>
    <property type="match status" value="1"/>
</dbReference>
<evidence type="ECO:0000256" key="6">
    <source>
        <dbReference type="SAM" id="MobiDB-lite"/>
    </source>
</evidence>
<feature type="domain" description="RimM N-terminal" evidence="7">
    <location>
        <begin position="9"/>
        <end position="91"/>
    </location>
</feature>
<dbReference type="Pfam" id="PF01782">
    <property type="entry name" value="RimM"/>
    <property type="match status" value="1"/>
</dbReference>
<keyword evidence="2 5" id="KW-0690">Ribosome biogenesis</keyword>
<comment type="similarity">
    <text evidence="5">Belongs to the RimM family.</text>
</comment>
<evidence type="ECO:0000313" key="9">
    <source>
        <dbReference type="EMBL" id="UOQ72166.1"/>
    </source>
</evidence>
<feature type="region of interest" description="Disordered" evidence="6">
    <location>
        <begin position="179"/>
        <end position="218"/>
    </location>
</feature>
<keyword evidence="4 5" id="KW-0143">Chaperone</keyword>
<dbReference type="Pfam" id="PF24986">
    <property type="entry name" value="PRC_RimM"/>
    <property type="match status" value="1"/>
</dbReference>
<dbReference type="NCBIfam" id="TIGR02273">
    <property type="entry name" value="16S_RimM"/>
    <property type="match status" value="1"/>
</dbReference>
<name>A0A8T9Q357_9BACT</name>
<dbReference type="GO" id="GO:0005737">
    <property type="term" value="C:cytoplasm"/>
    <property type="evidence" value="ECO:0007669"/>
    <property type="project" value="UniProtKB-SubCell"/>
</dbReference>
<keyword evidence="10" id="KW-1185">Reference proteome</keyword>
<dbReference type="SUPFAM" id="SSF50447">
    <property type="entry name" value="Translation proteins"/>
    <property type="match status" value="1"/>
</dbReference>
<evidence type="ECO:0000256" key="1">
    <source>
        <dbReference type="ARBA" id="ARBA00022490"/>
    </source>
</evidence>
<accession>A0A8T9Q357</accession>
<evidence type="ECO:0000259" key="7">
    <source>
        <dbReference type="Pfam" id="PF01782"/>
    </source>
</evidence>
<dbReference type="PANTHER" id="PTHR33692:SF1">
    <property type="entry name" value="RIBOSOME MATURATION FACTOR RIMM"/>
    <property type="match status" value="1"/>
</dbReference>
<dbReference type="InterPro" id="IPR011033">
    <property type="entry name" value="PRC_barrel-like_sf"/>
</dbReference>
<dbReference type="InterPro" id="IPR002676">
    <property type="entry name" value="RimM_N"/>
</dbReference>
<dbReference type="InterPro" id="IPR011961">
    <property type="entry name" value="RimM"/>
</dbReference>
<organism evidence="9 10">
    <name type="scientific">Hymenobacter cellulosilyticus</name>
    <dbReference type="NCBI Taxonomy" id="2932248"/>
    <lineage>
        <taxon>Bacteria</taxon>
        <taxon>Pseudomonadati</taxon>
        <taxon>Bacteroidota</taxon>
        <taxon>Cytophagia</taxon>
        <taxon>Cytophagales</taxon>
        <taxon>Hymenobacteraceae</taxon>
        <taxon>Hymenobacter</taxon>
    </lineage>
</organism>
<dbReference type="GO" id="GO:0006364">
    <property type="term" value="P:rRNA processing"/>
    <property type="evidence" value="ECO:0007669"/>
    <property type="project" value="UniProtKB-UniRule"/>
</dbReference>
<evidence type="ECO:0000256" key="4">
    <source>
        <dbReference type="ARBA" id="ARBA00023186"/>
    </source>
</evidence>
<dbReference type="Gene3D" id="2.40.30.60">
    <property type="entry name" value="RimM"/>
    <property type="match status" value="1"/>
</dbReference>
<dbReference type="Proteomes" id="UP000831796">
    <property type="component" value="Chromosome"/>
</dbReference>
<dbReference type="AlphaFoldDB" id="A0A8T9Q357"/>
<dbReference type="InterPro" id="IPR009000">
    <property type="entry name" value="Transl_B-barrel_sf"/>
</dbReference>
<dbReference type="PANTHER" id="PTHR33692">
    <property type="entry name" value="RIBOSOME MATURATION FACTOR RIMM"/>
    <property type="match status" value="1"/>
</dbReference>
<dbReference type="InterPro" id="IPR036976">
    <property type="entry name" value="RimM_N_sf"/>
</dbReference>
<feature type="compositionally biased region" description="Low complexity" evidence="6">
    <location>
        <begin position="179"/>
        <end position="194"/>
    </location>
</feature>
<sequence length="218" mass="24012">MTIDDCYLLGSLGKTHGLKGFVVAFMDVADLDEYRSLKSVYLELPGKPGKLVEYGVDKLQPQADDRALLKLTGIDTIEAAEPLRNAKLYRPLAELPELEDDQFYFHDVIGYTVVDAVLGELGTVETFYEMPQQDLMGMRYKGKEVLVPVVDELVSRADQAEKKLYVNLPEGLLDVYLSPASGSGTSPTNSTGPKLRTRSRRTRSKLCASTSSPASLNC</sequence>
<comment type="domain">
    <text evidence="5">The PRC barrel domain binds ribosomal protein uS19.</text>
</comment>
<dbReference type="GO" id="GO:0043022">
    <property type="term" value="F:ribosome binding"/>
    <property type="evidence" value="ECO:0007669"/>
    <property type="project" value="InterPro"/>
</dbReference>